<dbReference type="OrthoDB" id="10251113at2759"/>
<dbReference type="Proteomes" id="UP000193920">
    <property type="component" value="Unassembled WGS sequence"/>
</dbReference>
<evidence type="ECO:0000313" key="6">
    <source>
        <dbReference type="Proteomes" id="UP000193920"/>
    </source>
</evidence>
<dbReference type="GO" id="GO:0005737">
    <property type="term" value="C:cytoplasm"/>
    <property type="evidence" value="ECO:0007669"/>
    <property type="project" value="TreeGrafter"/>
</dbReference>
<sequence length="808" mass="94360">MFILKSFTNKVFGNSEVGIDNVKLSGELYQQIQQSTVRNITSECLFLDSLMTIQKTSRRNFYNLVVTRVFEEGEDELENEDSEDELSDSYYEKIFLITEETRFVKKIWEHDDKKQEAFFWLVKSEDNITTRYVFVPYKESDENISNFENVVYHCIYESKFNEDFTNADEESLNNYIEDFKNKSIVYNVEEEVMRKGIDKNQQIESNQEESNESNLNVNNVDVPSSNDNAKKELGTKNTISSLNKDLTTNVKGEVYSKNHNIYKYDILEASFKLISPDTLVKITKSGKYDYVLEVEGDVNIKKQIDSNMNEDFNHEYRSFIWCITTDKNLNAYSIVFDTIEDKEEFQRIFNLCKYESIQRKSIEKAKDNDELEYLLKAFDKNLIINEEEEEEEHDFTKDHHEAKVNVNTNEPTSYFVFEDESEEEENEEDEDEQQEEEEEHVNKIIKNETQSNDEEDDEEQPPADDGLSNEELAMAYKYDRSFVVRGNKIGVFKHTDNEKLKYVTTIDNIQGLDQTKFVPENLMLHEQDDALLMLNKDAYDTEENKIYKMDLNRGKVVEEYNTDYEYIKGLCPTSKYAQLTGEKTFLGYRENSLFLLDPRLSNKNYMDVKFQYTTNPKFTCMTTNGNGNIVLGNNKGKISLYNRIGVKATTVLPGIGDEIIAIDVTNDGRYLVATTKTYLLFVDVKDMFEYSSSKRVKPVPRKLQLRPQDVVNMKEEISFTPARFDIGEGLERSIITSTGPYMITWNLRRLKLNHDDSYRIRRCDDTIISENFRYNENKNIVFTSPNNVAMVTEGTFKSPKAVFSSKKK</sequence>
<feature type="domain" description="Vid27 N-terminal" evidence="4">
    <location>
        <begin position="1"/>
        <end position="175"/>
    </location>
</feature>
<dbReference type="InterPro" id="IPR040979">
    <property type="entry name" value="Vid27_N"/>
</dbReference>
<dbReference type="InterPro" id="IPR040768">
    <property type="entry name" value="Vid27_PH"/>
</dbReference>
<dbReference type="GO" id="GO:0005634">
    <property type="term" value="C:nucleus"/>
    <property type="evidence" value="ECO:0007669"/>
    <property type="project" value="TreeGrafter"/>
</dbReference>
<dbReference type="InterPro" id="IPR013863">
    <property type="entry name" value="VID27_C"/>
</dbReference>
<evidence type="ECO:0000313" key="5">
    <source>
        <dbReference type="EMBL" id="ORY23874.1"/>
    </source>
</evidence>
<dbReference type="EMBL" id="MCOG01000229">
    <property type="protein sequence ID" value="ORY23874.1"/>
    <property type="molecule type" value="Genomic_DNA"/>
</dbReference>
<dbReference type="Pfam" id="PF17747">
    <property type="entry name" value="VID27_PH"/>
    <property type="match status" value="1"/>
</dbReference>
<feature type="compositionally biased region" description="Low complexity" evidence="1">
    <location>
        <begin position="212"/>
        <end position="227"/>
    </location>
</feature>
<proteinExistence type="predicted"/>
<dbReference type="PANTHER" id="PTHR31913">
    <property type="entry name" value="VACUOLAR IMPORT AND DEGRADATION PROTEIN 27"/>
    <property type="match status" value="1"/>
</dbReference>
<dbReference type="STRING" id="1754190.A0A1Y2AN13"/>
<reference evidence="5 6" key="1">
    <citation type="submission" date="2016-08" db="EMBL/GenBank/DDBJ databases">
        <title>A Parts List for Fungal Cellulosomes Revealed by Comparative Genomics.</title>
        <authorList>
            <consortium name="DOE Joint Genome Institute"/>
            <person name="Haitjema C.H."/>
            <person name="Gilmore S.P."/>
            <person name="Henske J.K."/>
            <person name="Solomon K.V."/>
            <person name="De Groot R."/>
            <person name="Kuo A."/>
            <person name="Mondo S.J."/>
            <person name="Salamov A.A."/>
            <person name="Labutti K."/>
            <person name="Zhao Z."/>
            <person name="Chiniquy J."/>
            <person name="Barry K."/>
            <person name="Brewer H.M."/>
            <person name="Purvine S.O."/>
            <person name="Wright A.T."/>
            <person name="Boxma B."/>
            <person name="Van Alen T."/>
            <person name="Hackstein J.H."/>
            <person name="Baker S.E."/>
            <person name="Grigoriev I.V."/>
            <person name="O'Malley M.A."/>
        </authorList>
    </citation>
    <scope>NUCLEOTIDE SEQUENCE [LARGE SCALE GENOMIC DNA]</scope>
    <source>
        <strain evidence="5 6">G1</strain>
    </source>
</reference>
<dbReference type="PANTHER" id="PTHR31913:SF0">
    <property type="entry name" value="VACUOLAR IMPORT AND DEGRADATION PROTEIN 27"/>
    <property type="match status" value="1"/>
</dbReference>
<evidence type="ECO:0000259" key="2">
    <source>
        <dbReference type="Pfam" id="PF08553"/>
    </source>
</evidence>
<dbReference type="Pfam" id="PF08553">
    <property type="entry name" value="VID27"/>
    <property type="match status" value="1"/>
</dbReference>
<dbReference type="InterPro" id="IPR040458">
    <property type="entry name" value="Vid27"/>
</dbReference>
<evidence type="ECO:0000259" key="3">
    <source>
        <dbReference type="Pfam" id="PF17747"/>
    </source>
</evidence>
<protein>
    <submittedName>
        <fullName evidence="5">VID27-domain-containing protein</fullName>
    </submittedName>
</protein>
<dbReference type="SUPFAM" id="SSF50969">
    <property type="entry name" value="YVTN repeat-like/Quinoprotein amine dehydrogenase"/>
    <property type="match status" value="1"/>
</dbReference>
<feature type="domain" description="Vid27 PH-like" evidence="3">
    <location>
        <begin position="255"/>
        <end position="355"/>
    </location>
</feature>
<feature type="compositionally biased region" description="Acidic residues" evidence="1">
    <location>
        <begin position="417"/>
        <end position="439"/>
    </location>
</feature>
<dbReference type="Pfam" id="PF17748">
    <property type="entry name" value="VID27_N"/>
    <property type="match status" value="1"/>
</dbReference>
<feature type="compositionally biased region" description="Basic and acidic residues" evidence="1">
    <location>
        <begin position="394"/>
        <end position="403"/>
    </location>
</feature>
<accession>A0A1Y2AN13</accession>
<keyword evidence="6" id="KW-1185">Reference proteome</keyword>
<organism evidence="5 6">
    <name type="scientific">Neocallimastix californiae</name>
    <dbReference type="NCBI Taxonomy" id="1754190"/>
    <lineage>
        <taxon>Eukaryota</taxon>
        <taxon>Fungi</taxon>
        <taxon>Fungi incertae sedis</taxon>
        <taxon>Chytridiomycota</taxon>
        <taxon>Chytridiomycota incertae sedis</taxon>
        <taxon>Neocallimastigomycetes</taxon>
        <taxon>Neocallimastigales</taxon>
        <taxon>Neocallimastigaceae</taxon>
        <taxon>Neocallimastix</taxon>
    </lineage>
</organism>
<feature type="compositionally biased region" description="Acidic residues" evidence="1">
    <location>
        <begin position="451"/>
        <end position="462"/>
    </location>
</feature>
<feature type="domain" description="Vacuolar import/degradation Vid27 C-terminal" evidence="2">
    <location>
        <begin position="468"/>
        <end position="800"/>
    </location>
</feature>
<evidence type="ECO:0000256" key="1">
    <source>
        <dbReference type="SAM" id="MobiDB-lite"/>
    </source>
</evidence>
<dbReference type="InterPro" id="IPR011044">
    <property type="entry name" value="Quino_amine_DH_bsu"/>
</dbReference>
<name>A0A1Y2AN13_9FUNG</name>
<feature type="region of interest" description="Disordered" evidence="1">
    <location>
        <begin position="389"/>
        <end position="467"/>
    </location>
</feature>
<evidence type="ECO:0000259" key="4">
    <source>
        <dbReference type="Pfam" id="PF17748"/>
    </source>
</evidence>
<comment type="caution">
    <text evidence="5">The sequence shown here is derived from an EMBL/GenBank/DDBJ whole genome shotgun (WGS) entry which is preliminary data.</text>
</comment>
<feature type="region of interest" description="Disordered" evidence="1">
    <location>
        <begin position="197"/>
        <end position="232"/>
    </location>
</feature>
<gene>
    <name evidence="5" type="ORF">LY90DRAFT_706763</name>
</gene>
<dbReference type="AlphaFoldDB" id="A0A1Y2AN13"/>